<protein>
    <submittedName>
        <fullName evidence="1">Uncharacterized protein</fullName>
    </submittedName>
</protein>
<dbReference type="EMBL" id="JANLCJ010000041">
    <property type="protein sequence ID" value="MCS5736506.1"/>
    <property type="molecule type" value="Genomic_DNA"/>
</dbReference>
<organism evidence="1 2">
    <name type="scientific">Herbiconiux daphne</name>
    <dbReference type="NCBI Taxonomy" id="2970914"/>
    <lineage>
        <taxon>Bacteria</taxon>
        <taxon>Bacillati</taxon>
        <taxon>Actinomycetota</taxon>
        <taxon>Actinomycetes</taxon>
        <taxon>Micrococcales</taxon>
        <taxon>Microbacteriaceae</taxon>
        <taxon>Herbiconiux</taxon>
    </lineage>
</organism>
<proteinExistence type="predicted"/>
<comment type="caution">
    <text evidence="1">The sequence shown here is derived from an EMBL/GenBank/DDBJ whole genome shotgun (WGS) entry which is preliminary data.</text>
</comment>
<accession>A0ABT2H996</accession>
<evidence type="ECO:0000313" key="2">
    <source>
        <dbReference type="Proteomes" id="UP001165586"/>
    </source>
</evidence>
<gene>
    <name evidence="1" type="ORF">N1032_22490</name>
</gene>
<dbReference type="Proteomes" id="UP001165586">
    <property type="component" value="Unassembled WGS sequence"/>
</dbReference>
<sequence>MIESDPTGSMIQISFVPSQTVTEEFRTGKPPVYTKMSRMELLNFLEARSKGEYYLDNIAYGTPGRKGNSPVSFDLTGSGLSSGFLQMLSFMPVTEVRNILGIIKAGIEVSKGKAMFGNLDKYVDGF</sequence>
<name>A0ABT2H996_9MICO</name>
<keyword evidence="2" id="KW-1185">Reference proteome</keyword>
<reference evidence="1" key="1">
    <citation type="submission" date="2022-08" db="EMBL/GenBank/DDBJ databases">
        <authorList>
            <person name="Deng Y."/>
            <person name="Han X.-F."/>
            <person name="Zhang Y.-Q."/>
        </authorList>
    </citation>
    <scope>NUCLEOTIDE SEQUENCE</scope>
    <source>
        <strain evidence="1">CPCC 203386</strain>
    </source>
</reference>
<evidence type="ECO:0000313" key="1">
    <source>
        <dbReference type="EMBL" id="MCS5736506.1"/>
    </source>
</evidence>
<dbReference type="RefSeq" id="WP_259542524.1">
    <property type="nucleotide sequence ID" value="NZ_JANLCJ010000041.1"/>
</dbReference>